<organism evidence="2 3">
    <name type="scientific">Halorubrum lipolyticum DSM 21995</name>
    <dbReference type="NCBI Taxonomy" id="1227482"/>
    <lineage>
        <taxon>Archaea</taxon>
        <taxon>Methanobacteriati</taxon>
        <taxon>Methanobacteriota</taxon>
        <taxon>Stenosarchaea group</taxon>
        <taxon>Halobacteria</taxon>
        <taxon>Halobacteriales</taxon>
        <taxon>Haloferacaceae</taxon>
        <taxon>Halorubrum</taxon>
    </lineage>
</organism>
<proteinExistence type="predicted"/>
<gene>
    <name evidence="2" type="ORF">C469_12076</name>
</gene>
<evidence type="ECO:0000313" key="3">
    <source>
        <dbReference type="Proteomes" id="UP000011650"/>
    </source>
</evidence>
<dbReference type="AlphaFoldDB" id="M0NNJ6"/>
<dbReference type="OrthoDB" id="146654at2157"/>
<dbReference type="InterPro" id="IPR058357">
    <property type="entry name" value="DUF8044"/>
</dbReference>
<dbReference type="Proteomes" id="UP000011650">
    <property type="component" value="Unassembled WGS sequence"/>
</dbReference>
<evidence type="ECO:0000313" key="2">
    <source>
        <dbReference type="EMBL" id="EMA59366.1"/>
    </source>
</evidence>
<keyword evidence="3" id="KW-1185">Reference proteome</keyword>
<comment type="caution">
    <text evidence="2">The sequence shown here is derived from an EMBL/GenBank/DDBJ whole genome shotgun (WGS) entry which is preliminary data.</text>
</comment>
<dbReference type="EMBL" id="AOJG01000030">
    <property type="protein sequence ID" value="EMA59366.1"/>
    <property type="molecule type" value="Genomic_DNA"/>
</dbReference>
<dbReference type="RefSeq" id="WP_008006896.1">
    <property type="nucleotide sequence ID" value="NZ_AOJG01000030.1"/>
</dbReference>
<name>M0NNJ6_9EURY</name>
<sequence length="86" mass="9453">MGSEHRDGFLVTLIAWLLASLGVLVALDAFSPQNFFVASFVGLLSVMQLYAPTESGDRWWLPLRALVAVCFAVFGYVVYLRVTAVV</sequence>
<dbReference type="Pfam" id="PF26161">
    <property type="entry name" value="DUF8044"/>
    <property type="match status" value="1"/>
</dbReference>
<keyword evidence="1" id="KW-0472">Membrane</keyword>
<feature type="transmembrane region" description="Helical" evidence="1">
    <location>
        <begin position="63"/>
        <end position="82"/>
    </location>
</feature>
<feature type="transmembrane region" description="Helical" evidence="1">
    <location>
        <begin position="7"/>
        <end position="27"/>
    </location>
</feature>
<accession>M0NNJ6</accession>
<evidence type="ECO:0000256" key="1">
    <source>
        <dbReference type="SAM" id="Phobius"/>
    </source>
</evidence>
<keyword evidence="1" id="KW-1133">Transmembrane helix</keyword>
<keyword evidence="1" id="KW-0812">Transmembrane</keyword>
<reference evidence="2 3" key="1">
    <citation type="journal article" date="2014" name="PLoS Genet.">
        <title>Phylogenetically driven sequencing of extremely halophilic archaea reveals strategies for static and dynamic osmo-response.</title>
        <authorList>
            <person name="Becker E.A."/>
            <person name="Seitzer P.M."/>
            <person name="Tritt A."/>
            <person name="Larsen D."/>
            <person name="Krusor M."/>
            <person name="Yao A.I."/>
            <person name="Wu D."/>
            <person name="Madern D."/>
            <person name="Eisen J.A."/>
            <person name="Darling A.E."/>
            <person name="Facciotti M.T."/>
        </authorList>
    </citation>
    <scope>NUCLEOTIDE SEQUENCE [LARGE SCALE GENOMIC DNA]</scope>
    <source>
        <strain evidence="2 3">DSM 21995</strain>
    </source>
</reference>
<feature type="transmembrane region" description="Helical" evidence="1">
    <location>
        <begin position="33"/>
        <end position="51"/>
    </location>
</feature>
<protein>
    <submittedName>
        <fullName evidence="2">Uncharacterized protein</fullName>
    </submittedName>
</protein>
<dbReference type="PATRIC" id="fig|1227482.3.peg.2439"/>